<keyword evidence="2" id="KW-0808">Transferase</keyword>
<evidence type="ECO:0000313" key="2">
    <source>
        <dbReference type="EMBL" id="QCD77868.1"/>
    </source>
</evidence>
<dbReference type="InterPro" id="IPR023213">
    <property type="entry name" value="CAT-like_dom_sf"/>
</dbReference>
<organism evidence="2 3">
    <name type="scientific">Vigna unguiculata</name>
    <name type="common">Cowpea</name>
    <dbReference type="NCBI Taxonomy" id="3917"/>
    <lineage>
        <taxon>Eukaryota</taxon>
        <taxon>Viridiplantae</taxon>
        <taxon>Streptophyta</taxon>
        <taxon>Embryophyta</taxon>
        <taxon>Tracheophyta</taxon>
        <taxon>Spermatophyta</taxon>
        <taxon>Magnoliopsida</taxon>
        <taxon>eudicotyledons</taxon>
        <taxon>Gunneridae</taxon>
        <taxon>Pentapetalae</taxon>
        <taxon>rosids</taxon>
        <taxon>fabids</taxon>
        <taxon>Fabales</taxon>
        <taxon>Fabaceae</taxon>
        <taxon>Papilionoideae</taxon>
        <taxon>50 kb inversion clade</taxon>
        <taxon>NPAAA clade</taxon>
        <taxon>indigoferoid/millettioid clade</taxon>
        <taxon>Phaseoleae</taxon>
        <taxon>Vigna</taxon>
    </lineage>
</organism>
<dbReference type="InterPro" id="IPR050898">
    <property type="entry name" value="Plant_acyltransferase"/>
</dbReference>
<dbReference type="GO" id="GO:0016740">
    <property type="term" value="F:transferase activity"/>
    <property type="evidence" value="ECO:0007669"/>
    <property type="project" value="UniProtKB-KW"/>
</dbReference>
<gene>
    <name evidence="2" type="ORF">DEO72_LG1g1496</name>
</gene>
<proteinExistence type="inferred from homology"/>
<dbReference type="Gramene" id="Vigun06g083800.1.v1.2">
    <property type="protein sequence ID" value="Vigun06g083800.1.v1.2.CDS.1"/>
    <property type="gene ID" value="Vigun06g083800.v1.2"/>
</dbReference>
<dbReference type="OrthoDB" id="671439at2759"/>
<accession>A0A4D6KK33</accession>
<comment type="similarity">
    <text evidence="1">Belongs to the plant acyltransferase family.</text>
</comment>
<dbReference type="PANTHER" id="PTHR31147">
    <property type="entry name" value="ACYL TRANSFERASE 4"/>
    <property type="match status" value="1"/>
</dbReference>
<dbReference type="Gene3D" id="3.30.559.10">
    <property type="entry name" value="Chloramphenicol acetyltransferase-like domain"/>
    <property type="match status" value="2"/>
</dbReference>
<evidence type="ECO:0000256" key="1">
    <source>
        <dbReference type="ARBA" id="ARBA00009861"/>
    </source>
</evidence>
<dbReference type="AlphaFoldDB" id="A0A4D6KK33"/>
<protein>
    <submittedName>
        <fullName evidence="2">Shikimate O-hydroxycinnamoyltransferase</fullName>
    </submittedName>
</protein>
<reference evidence="2 3" key="1">
    <citation type="submission" date="2019-04" db="EMBL/GenBank/DDBJ databases">
        <title>An improved genome assembly and genetic linkage map for asparagus bean, Vigna unguiculata ssp. sesquipedialis.</title>
        <authorList>
            <person name="Xia Q."/>
            <person name="Zhang R."/>
            <person name="Dong Y."/>
        </authorList>
    </citation>
    <scope>NUCLEOTIDE SEQUENCE [LARGE SCALE GENOMIC DNA]</scope>
    <source>
        <tissue evidence="2">Leaf</tissue>
    </source>
</reference>
<evidence type="ECO:0000313" key="3">
    <source>
        <dbReference type="Proteomes" id="UP000501690"/>
    </source>
</evidence>
<dbReference type="Pfam" id="PF02458">
    <property type="entry name" value="Transferase"/>
    <property type="match status" value="1"/>
</dbReference>
<keyword evidence="3" id="KW-1185">Reference proteome</keyword>
<dbReference type="EMBL" id="CP039345">
    <property type="protein sequence ID" value="QCD77868.1"/>
    <property type="molecule type" value="Genomic_DNA"/>
</dbReference>
<name>A0A4D6KK33_VIGUN</name>
<sequence>MATEKTAFELAMKEVVLIKPSKPTPSSILPLSTLDHTPSFNTLCHTLHVYRSKVDDHDEPSCPNHQLLHPADVIKAALSKALFYYYPLAGRLVDHTDGKLVINCNAKGVPFLEANATCKLSSLHYWDGTDMESAKNLVYDLPSEDESGHQYPLVFKVTNFPCGGFTVGMGLLHSVCDGVGACQFFKAIMEFARGKTEPSVKPVWERDRLKGSITKNPLQIDFLDDASAAVSPFLPTEVLMHQCIKVDSESIRRLKMSLVKESGENENITTFESLAAYVWRSKCRALKMSYDGKVKLNITVGVRRHLQDPLPEGYYGNVVVDADVILTMRELNERPLYEIVKLIKESKKVSCNSDYVRNFMDTLETDLEIETEFNIEGSGAFTTFTDWRHLEFYENVDFGVKEIVNVVPIPSDMFGCVDLCIFSALGNFDSSMEGGVGIFVSLPAPALLTFKEEMEALTLLI</sequence>
<dbReference type="PANTHER" id="PTHR31147:SF25">
    <property type="entry name" value="HXXXD-TYPE ACYL-TRANSFERASE FAMILY PROTEIN"/>
    <property type="match status" value="1"/>
</dbReference>
<dbReference type="Proteomes" id="UP000501690">
    <property type="component" value="Linkage Group LG1"/>
</dbReference>